<dbReference type="PANTHER" id="PTHR37456">
    <property type="entry name" value="SI:CH211-266K2.1"/>
    <property type="match status" value="1"/>
</dbReference>
<dbReference type="Proteomes" id="UP001283361">
    <property type="component" value="Unassembled WGS sequence"/>
</dbReference>
<dbReference type="PANTHER" id="PTHR37456:SF3">
    <property type="entry name" value="COLLAGEN ALPHA-1(XXV) CHAIN"/>
    <property type="match status" value="1"/>
</dbReference>
<protein>
    <submittedName>
        <fullName evidence="2">Uncharacterized protein</fullName>
    </submittedName>
</protein>
<dbReference type="InterPro" id="IPR050938">
    <property type="entry name" value="Collagen_Structural_Proteins"/>
</dbReference>
<dbReference type="AlphaFoldDB" id="A0AAE1AKW2"/>
<keyword evidence="1" id="KW-0677">Repeat</keyword>
<evidence type="ECO:0000313" key="3">
    <source>
        <dbReference type="Proteomes" id="UP001283361"/>
    </source>
</evidence>
<dbReference type="EMBL" id="JAWDGP010001658">
    <property type="protein sequence ID" value="KAK3789513.1"/>
    <property type="molecule type" value="Genomic_DNA"/>
</dbReference>
<evidence type="ECO:0000313" key="2">
    <source>
        <dbReference type="EMBL" id="KAK3789513.1"/>
    </source>
</evidence>
<dbReference type="InterPro" id="IPR008160">
    <property type="entry name" value="Collagen"/>
</dbReference>
<gene>
    <name evidence="2" type="ORF">RRG08_004584</name>
</gene>
<proteinExistence type="predicted"/>
<comment type="caution">
    <text evidence="2">The sequence shown here is derived from an EMBL/GenBank/DDBJ whole genome shotgun (WGS) entry which is preliminary data.</text>
</comment>
<name>A0AAE1AKW2_9GAST</name>
<reference evidence="2" key="1">
    <citation type="journal article" date="2023" name="G3 (Bethesda)">
        <title>A reference genome for the long-term kleptoplast-retaining sea slug Elysia crispata morphotype clarki.</title>
        <authorList>
            <person name="Eastman K.E."/>
            <person name="Pendleton A.L."/>
            <person name="Shaikh M.A."/>
            <person name="Suttiyut T."/>
            <person name="Ogas R."/>
            <person name="Tomko P."/>
            <person name="Gavelis G."/>
            <person name="Widhalm J.R."/>
            <person name="Wisecaver J.H."/>
        </authorList>
    </citation>
    <scope>NUCLEOTIDE SEQUENCE</scope>
    <source>
        <strain evidence="2">ECLA1</strain>
    </source>
</reference>
<evidence type="ECO:0000256" key="1">
    <source>
        <dbReference type="ARBA" id="ARBA00022737"/>
    </source>
</evidence>
<accession>A0AAE1AKW2</accession>
<keyword evidence="3" id="KW-1185">Reference proteome</keyword>
<dbReference type="Pfam" id="PF01391">
    <property type="entry name" value="Collagen"/>
    <property type="match status" value="1"/>
</dbReference>
<sequence length="266" mass="28829">MHGVRGVQGVQGMHGVRCVQGVQGMHGVRGVQGVQGMHGVRGVQGVQGMHGVRGVQCVKGMYGVRGVQGVQSMHDILRIASVHNISKRLVERKMKIMLFQIASRYGKPLDNTVALAGPATPDPLGCVYTVGARSIHKILIDVALYLDVTEVEFAAVLSNEVELTAVLSNEVELTAALSNEVELTAALSNEVELTAVLSNEVELTAVLSNEVEWTKQQIDMNNGTDTACMTSVESFLGFPDRLEAQALYKEYHQFLQSYGIVRQVVE</sequence>
<organism evidence="2 3">
    <name type="scientific">Elysia crispata</name>
    <name type="common">lettuce slug</name>
    <dbReference type="NCBI Taxonomy" id="231223"/>
    <lineage>
        <taxon>Eukaryota</taxon>
        <taxon>Metazoa</taxon>
        <taxon>Spiralia</taxon>
        <taxon>Lophotrochozoa</taxon>
        <taxon>Mollusca</taxon>
        <taxon>Gastropoda</taxon>
        <taxon>Heterobranchia</taxon>
        <taxon>Euthyneura</taxon>
        <taxon>Panpulmonata</taxon>
        <taxon>Sacoglossa</taxon>
        <taxon>Placobranchoidea</taxon>
        <taxon>Plakobranchidae</taxon>
        <taxon>Elysia</taxon>
    </lineage>
</organism>